<keyword evidence="2" id="KW-0677">Repeat</keyword>
<evidence type="ECO:0008006" key="6">
    <source>
        <dbReference type="Google" id="ProtNLM"/>
    </source>
</evidence>
<dbReference type="Proteomes" id="UP001295423">
    <property type="component" value="Unassembled WGS sequence"/>
</dbReference>
<feature type="region of interest" description="Disordered" evidence="3">
    <location>
        <begin position="125"/>
        <end position="151"/>
    </location>
</feature>
<dbReference type="SUPFAM" id="SSF52058">
    <property type="entry name" value="L domain-like"/>
    <property type="match status" value="1"/>
</dbReference>
<dbReference type="InterPro" id="IPR052595">
    <property type="entry name" value="LRRC69/RLP"/>
</dbReference>
<comment type="caution">
    <text evidence="4">The sequence shown here is derived from an EMBL/GenBank/DDBJ whole genome shotgun (WGS) entry which is preliminary data.</text>
</comment>
<sequence>MSKNNKKTDICLVVCLLLSAVLGVGAWMWLHMGNSRAEGANYEPLHQSSKAIPDIPISVVKPGMMPTSNPTDIPTVEPGMPTVTPSKLPTIYPTSTPSKIPTLQPSVEPGMPTVTPSKLPTIYPTTTPSNIPTLQPSVTPSSGPSSLPSAVPSVAPSTQSAWIGNIIVDIARFGGREFSQLDTYQRRAMDWIIGKGYGIVMGASDDMPFEEVVVQLYALACTYYSTYRVPNDVTNVLLDTKEAVRGWKTSRRWMMSGSNGGCDWYGVTCNSQGRVEKIRLPNNGLTGRIPPELALLKDSLLYLDLCQNDIHNVGESGNSFLGEMTNLQYLYLSQTFFENDGIPPELKKLSNLIELDISFTSWFGPLNSNPWSGLFNLEYLAMNGNVFKTALPEELIRLPKLEYFYMVDSFLTGDLEWVSRMPVIRELWIDNNPLSGVQIPDSLSRAFTLASFSAGNCGLTGAIPASLGNLAERMTHLWLNDNGLTSIPGDLSKLANLQTLSLKGNEFNRAGVPSEICFDLGRLQSMEVDASVPCECCTCCGHDNFSVQRIGTRTWKHRNE</sequence>
<dbReference type="InterPro" id="IPR025875">
    <property type="entry name" value="Leu-rich_rpt_4"/>
</dbReference>
<protein>
    <recommendedName>
        <fullName evidence="6">Leucine-rich repeat-containing N-terminal plant-type domain-containing protein</fullName>
    </recommendedName>
</protein>
<dbReference type="AlphaFoldDB" id="A0AAD2FXK5"/>
<name>A0AAD2FXK5_9STRA</name>
<evidence type="ECO:0000256" key="1">
    <source>
        <dbReference type="ARBA" id="ARBA00022614"/>
    </source>
</evidence>
<dbReference type="Pfam" id="PF12799">
    <property type="entry name" value="LRR_4"/>
    <property type="match status" value="1"/>
</dbReference>
<organism evidence="4 5">
    <name type="scientific">Cylindrotheca closterium</name>
    <dbReference type="NCBI Taxonomy" id="2856"/>
    <lineage>
        <taxon>Eukaryota</taxon>
        <taxon>Sar</taxon>
        <taxon>Stramenopiles</taxon>
        <taxon>Ochrophyta</taxon>
        <taxon>Bacillariophyta</taxon>
        <taxon>Bacillariophyceae</taxon>
        <taxon>Bacillariophycidae</taxon>
        <taxon>Bacillariales</taxon>
        <taxon>Bacillariaceae</taxon>
        <taxon>Cylindrotheca</taxon>
    </lineage>
</organism>
<feature type="compositionally biased region" description="Low complexity" evidence="3">
    <location>
        <begin position="136"/>
        <end position="151"/>
    </location>
</feature>
<keyword evidence="5" id="KW-1185">Reference proteome</keyword>
<dbReference type="PANTHER" id="PTHR48057">
    <property type="entry name" value="LEUCINE-RICH REPEAT SERINE/THREONINE-PROTEIN KINASE 1"/>
    <property type="match status" value="1"/>
</dbReference>
<evidence type="ECO:0000313" key="4">
    <source>
        <dbReference type="EMBL" id="CAJ1955721.1"/>
    </source>
</evidence>
<dbReference type="EMBL" id="CAKOGP040001892">
    <property type="protein sequence ID" value="CAJ1955721.1"/>
    <property type="molecule type" value="Genomic_DNA"/>
</dbReference>
<proteinExistence type="predicted"/>
<gene>
    <name evidence="4" type="ORF">CYCCA115_LOCUS15891</name>
</gene>
<feature type="compositionally biased region" description="Polar residues" evidence="3">
    <location>
        <begin position="125"/>
        <end position="135"/>
    </location>
</feature>
<dbReference type="InterPro" id="IPR032675">
    <property type="entry name" value="LRR_dom_sf"/>
</dbReference>
<evidence type="ECO:0000256" key="2">
    <source>
        <dbReference type="ARBA" id="ARBA00022737"/>
    </source>
</evidence>
<dbReference type="Gene3D" id="3.80.10.10">
    <property type="entry name" value="Ribonuclease Inhibitor"/>
    <property type="match status" value="2"/>
</dbReference>
<reference evidence="4" key="1">
    <citation type="submission" date="2023-08" db="EMBL/GenBank/DDBJ databases">
        <authorList>
            <person name="Audoor S."/>
            <person name="Bilcke G."/>
        </authorList>
    </citation>
    <scope>NUCLEOTIDE SEQUENCE</scope>
</reference>
<keyword evidence="1" id="KW-0433">Leucine-rich repeat</keyword>
<accession>A0AAD2FXK5</accession>
<evidence type="ECO:0000313" key="5">
    <source>
        <dbReference type="Proteomes" id="UP001295423"/>
    </source>
</evidence>
<dbReference type="PANTHER" id="PTHR48057:SF7">
    <property type="entry name" value="LEUCINE-RICH REPEAT SERINE_THREONINE-PROTEIN KINASE 1"/>
    <property type="match status" value="1"/>
</dbReference>
<evidence type="ECO:0000256" key="3">
    <source>
        <dbReference type="SAM" id="MobiDB-lite"/>
    </source>
</evidence>